<name>A0A1Z4LN71_9CYAN</name>
<evidence type="ECO:0000256" key="4">
    <source>
        <dbReference type="SAM" id="MobiDB-lite"/>
    </source>
</evidence>
<feature type="region of interest" description="Disordered" evidence="4">
    <location>
        <begin position="44"/>
        <end position="63"/>
    </location>
</feature>
<proteinExistence type="predicted"/>
<dbReference type="OrthoDB" id="4376109at2"/>
<dbReference type="PROSITE" id="PS50830">
    <property type="entry name" value="TNASE_3"/>
    <property type="match status" value="1"/>
</dbReference>
<keyword evidence="7" id="KW-1185">Reference proteome</keyword>
<dbReference type="PANTHER" id="PTHR12302:SF3">
    <property type="entry name" value="SERINE_THREONINE-PROTEIN KINASE 31"/>
    <property type="match status" value="1"/>
</dbReference>
<dbReference type="EMBL" id="AP018227">
    <property type="protein sequence ID" value="BAY82659.1"/>
    <property type="molecule type" value="Genomic_DNA"/>
</dbReference>
<gene>
    <name evidence="6" type="ORF">NIES267_21430</name>
</gene>
<protein>
    <submittedName>
        <fullName evidence="6">Putative staphylococcal nuclease domain</fullName>
    </submittedName>
</protein>
<evidence type="ECO:0000259" key="5">
    <source>
        <dbReference type="PROSITE" id="PS50830"/>
    </source>
</evidence>
<evidence type="ECO:0000313" key="6">
    <source>
        <dbReference type="EMBL" id="BAY82659.1"/>
    </source>
</evidence>
<evidence type="ECO:0000256" key="1">
    <source>
        <dbReference type="ARBA" id="ARBA00022722"/>
    </source>
</evidence>
<evidence type="ECO:0000313" key="7">
    <source>
        <dbReference type="Proteomes" id="UP000218418"/>
    </source>
</evidence>
<reference evidence="6 7" key="1">
    <citation type="submission" date="2017-06" db="EMBL/GenBank/DDBJ databases">
        <title>Genome sequencing of cyanobaciteial culture collection at National Institute for Environmental Studies (NIES).</title>
        <authorList>
            <person name="Hirose Y."/>
            <person name="Shimura Y."/>
            <person name="Fujisawa T."/>
            <person name="Nakamura Y."/>
            <person name="Kawachi M."/>
        </authorList>
    </citation>
    <scope>NUCLEOTIDE SEQUENCE [LARGE SCALE GENOMIC DNA]</scope>
    <source>
        <strain evidence="6 7">NIES-267</strain>
    </source>
</reference>
<dbReference type="Pfam" id="PF00565">
    <property type="entry name" value="SNase"/>
    <property type="match status" value="1"/>
</dbReference>
<dbReference type="GO" id="GO:0016787">
    <property type="term" value="F:hydrolase activity"/>
    <property type="evidence" value="ECO:0007669"/>
    <property type="project" value="UniProtKB-KW"/>
</dbReference>
<dbReference type="InterPro" id="IPR016071">
    <property type="entry name" value="Staphylococal_nuclease_OB-fold"/>
</dbReference>
<dbReference type="SMART" id="SM00318">
    <property type="entry name" value="SNc"/>
    <property type="match status" value="1"/>
</dbReference>
<dbReference type="InterPro" id="IPR035437">
    <property type="entry name" value="SNase_OB-fold_sf"/>
</dbReference>
<dbReference type="AlphaFoldDB" id="A0A1Z4LN71"/>
<keyword evidence="3" id="KW-0378">Hydrolase</keyword>
<keyword evidence="2" id="KW-0255">Endonuclease</keyword>
<dbReference type="Proteomes" id="UP000218418">
    <property type="component" value="Chromosome"/>
</dbReference>
<sequence>MPATKEKAKAIKGTTVDASVVRVVDGDTIRVEVKGQEESLRILSLDTEESNAGSPKPVSPWGKEAKKEAEKLFKAGDKVKLKFPGDESVKECLQRYRGNYGRLLVFVYLDDGTDFQEHMIKKGFSPYFMKYGYAALPDNHERYMQAEKEAQIANRGIWNQIEVNGSQVRNYARLGVWWYLRAEIIQNYRRFKQQNPDATVFNTRLDYEKLVEIAKKEEEATIFTELRNPKRVAVNNMFIGIGSVEKPFSIFIPKVDDNAGLKIMSLIKNRYISTDDEHPRRSYAYVKGNLSIYRDKPQIIVTDVKQIMDLPELKD</sequence>
<dbReference type="PANTHER" id="PTHR12302">
    <property type="entry name" value="EBNA2 BINDING PROTEIN P100"/>
    <property type="match status" value="1"/>
</dbReference>
<dbReference type="SUPFAM" id="SSF50199">
    <property type="entry name" value="Staphylococcal nuclease"/>
    <property type="match status" value="1"/>
</dbReference>
<feature type="domain" description="TNase-like" evidence="5">
    <location>
        <begin position="14"/>
        <end position="160"/>
    </location>
</feature>
<keyword evidence="1" id="KW-0540">Nuclease</keyword>
<dbReference type="Gene3D" id="2.40.50.90">
    <property type="match status" value="1"/>
</dbReference>
<evidence type="ECO:0000256" key="3">
    <source>
        <dbReference type="ARBA" id="ARBA00022801"/>
    </source>
</evidence>
<dbReference type="GO" id="GO:0004519">
    <property type="term" value="F:endonuclease activity"/>
    <property type="evidence" value="ECO:0007669"/>
    <property type="project" value="UniProtKB-KW"/>
</dbReference>
<evidence type="ECO:0000256" key="2">
    <source>
        <dbReference type="ARBA" id="ARBA00022759"/>
    </source>
</evidence>
<organism evidence="6 7">
    <name type="scientific">Calothrix parasitica NIES-267</name>
    <dbReference type="NCBI Taxonomy" id="1973488"/>
    <lineage>
        <taxon>Bacteria</taxon>
        <taxon>Bacillati</taxon>
        <taxon>Cyanobacteriota</taxon>
        <taxon>Cyanophyceae</taxon>
        <taxon>Nostocales</taxon>
        <taxon>Calotrichaceae</taxon>
        <taxon>Calothrix</taxon>
    </lineage>
</organism>
<accession>A0A1Z4LN71</accession>